<dbReference type="EMBL" id="AP028947">
    <property type="protein sequence ID" value="BET26568.1"/>
    <property type="molecule type" value="Genomic_DNA"/>
</dbReference>
<evidence type="ECO:0000313" key="2">
    <source>
        <dbReference type="Proteomes" id="UP001329151"/>
    </source>
</evidence>
<keyword evidence="2" id="KW-1185">Reference proteome</keyword>
<dbReference type="InterPro" id="IPR009665">
    <property type="entry name" value="YyaC"/>
</dbReference>
<proteinExistence type="predicted"/>
<name>A0AA86J056_9BURK</name>
<evidence type="ECO:0000313" key="1">
    <source>
        <dbReference type="EMBL" id="BET26568.1"/>
    </source>
</evidence>
<protein>
    <submittedName>
        <fullName evidence="1">SDR family NAD(P)-dependent oxidoreductase</fullName>
    </submittedName>
</protein>
<reference evidence="1 2" key="1">
    <citation type="submission" date="2023-10" db="EMBL/GenBank/DDBJ databases">
        <title>Complete Genome Sequence of Limnobacter thiooxidans CS-K2T, Isolated from freshwater lake sediments in Bavaria, Germany.</title>
        <authorList>
            <person name="Naruki M."/>
            <person name="Watanabe A."/>
            <person name="Warashina T."/>
            <person name="Morita T."/>
            <person name="Arakawa K."/>
        </authorList>
    </citation>
    <scope>NUCLEOTIDE SEQUENCE [LARGE SCALE GENOMIC DNA]</scope>
    <source>
        <strain evidence="1 2">CS-K2</strain>
    </source>
</reference>
<dbReference type="Proteomes" id="UP001329151">
    <property type="component" value="Chromosome"/>
</dbReference>
<sequence length="187" mass="21175">MIAYKINVADKNAEDNIAKMLIKDELIQENTLILCLGTGFSVADLLGPLTGTLINKNKKSLNINLCGTLNSPIHTLNIESNLENFKKDKLHILTIDSVLSFKQDVGYLYLRDHPITYGKSSKTNLPLKIGNTSINCIVADKLEYTLLEKPVIKLKEVYTFAKVISNSIIKAKRELHNKKRLRLYLYR</sequence>
<gene>
    <name evidence="1" type="ORF">RGQ30_20690</name>
</gene>
<dbReference type="KEGG" id="lto:RGQ30_20690"/>
<dbReference type="Pfam" id="PF06866">
    <property type="entry name" value="DUF1256"/>
    <property type="match status" value="1"/>
</dbReference>
<organism evidence="1 2">
    <name type="scientific">Limnobacter thiooxidans</name>
    <dbReference type="NCBI Taxonomy" id="131080"/>
    <lineage>
        <taxon>Bacteria</taxon>
        <taxon>Pseudomonadati</taxon>
        <taxon>Pseudomonadota</taxon>
        <taxon>Betaproteobacteria</taxon>
        <taxon>Burkholderiales</taxon>
        <taxon>Burkholderiaceae</taxon>
        <taxon>Limnobacter</taxon>
    </lineage>
</organism>
<dbReference type="SUPFAM" id="SSF53163">
    <property type="entry name" value="HybD-like"/>
    <property type="match status" value="1"/>
</dbReference>
<accession>A0AA86J056</accession>
<dbReference type="AlphaFoldDB" id="A0AA86J056"/>
<dbReference type="InterPro" id="IPR023430">
    <property type="entry name" value="Pept_HybD-like_dom_sf"/>
</dbReference>